<dbReference type="PANTHER" id="PTHR22950:SF666">
    <property type="entry name" value="VACUOLAR AMINO ACID TRANSPORTER 4"/>
    <property type="match status" value="1"/>
</dbReference>
<evidence type="ECO:0000256" key="7">
    <source>
        <dbReference type="SAM" id="MobiDB-lite"/>
    </source>
</evidence>
<comment type="subcellular location">
    <subcellularLocation>
        <location evidence="1">Vacuole membrane</location>
        <topology evidence="1">Multi-pass membrane protein</topology>
    </subcellularLocation>
</comment>
<feature type="region of interest" description="Disordered" evidence="7">
    <location>
        <begin position="104"/>
        <end position="126"/>
    </location>
</feature>
<protein>
    <submittedName>
        <fullName evidence="10">Vacuolar amino acid transporter 4</fullName>
    </submittedName>
</protein>
<evidence type="ECO:0000256" key="6">
    <source>
        <dbReference type="ARBA" id="ARBA00023136"/>
    </source>
</evidence>
<feature type="transmembrane region" description="Helical" evidence="8">
    <location>
        <begin position="495"/>
        <end position="515"/>
    </location>
</feature>
<feature type="region of interest" description="Disordered" evidence="7">
    <location>
        <begin position="156"/>
        <end position="185"/>
    </location>
</feature>
<keyword evidence="4 8" id="KW-0812">Transmembrane</keyword>
<keyword evidence="3" id="KW-0926">Vacuole</keyword>
<evidence type="ECO:0000256" key="5">
    <source>
        <dbReference type="ARBA" id="ARBA00022989"/>
    </source>
</evidence>
<accession>A0ABX6F0C3</accession>
<evidence type="ECO:0000256" key="2">
    <source>
        <dbReference type="ARBA" id="ARBA00008066"/>
    </source>
</evidence>
<feature type="transmembrane region" description="Helical" evidence="8">
    <location>
        <begin position="339"/>
        <end position="359"/>
    </location>
</feature>
<evidence type="ECO:0000256" key="8">
    <source>
        <dbReference type="SAM" id="Phobius"/>
    </source>
</evidence>
<comment type="similarity">
    <text evidence="2">Belongs to the amino acid/polyamine transporter 2 family.</text>
</comment>
<evidence type="ECO:0000256" key="3">
    <source>
        <dbReference type="ARBA" id="ARBA00022554"/>
    </source>
</evidence>
<feature type="transmembrane region" description="Helical" evidence="8">
    <location>
        <begin position="657"/>
        <end position="677"/>
    </location>
</feature>
<evidence type="ECO:0000313" key="11">
    <source>
        <dbReference type="Proteomes" id="UP000422736"/>
    </source>
</evidence>
<evidence type="ECO:0000259" key="9">
    <source>
        <dbReference type="Pfam" id="PF01490"/>
    </source>
</evidence>
<feature type="transmembrane region" description="Helical" evidence="8">
    <location>
        <begin position="425"/>
        <end position="442"/>
    </location>
</feature>
<gene>
    <name evidence="10" type="primary">AVT4</name>
    <name evidence="10" type="ORF">FIM1_5016</name>
</gene>
<dbReference type="PANTHER" id="PTHR22950">
    <property type="entry name" value="AMINO ACID TRANSPORTER"/>
    <property type="match status" value="1"/>
</dbReference>
<feature type="region of interest" description="Disordered" evidence="7">
    <location>
        <begin position="1"/>
        <end position="65"/>
    </location>
</feature>
<name>A0ABX6F0C3_KLUMA</name>
<feature type="transmembrane region" description="Helical" evidence="8">
    <location>
        <begin position="634"/>
        <end position="651"/>
    </location>
</feature>
<keyword evidence="5 8" id="KW-1133">Transmembrane helix</keyword>
<keyword evidence="11" id="KW-1185">Reference proteome</keyword>
<feature type="compositionally biased region" description="Low complexity" evidence="7">
    <location>
        <begin position="41"/>
        <end position="51"/>
    </location>
</feature>
<proteinExistence type="inferred from homology"/>
<feature type="transmembrane region" description="Helical" evidence="8">
    <location>
        <begin position="385"/>
        <end position="405"/>
    </location>
</feature>
<feature type="transmembrane region" description="Helical" evidence="8">
    <location>
        <begin position="313"/>
        <end position="333"/>
    </location>
</feature>
<evidence type="ECO:0000313" key="10">
    <source>
        <dbReference type="EMBL" id="QGN17807.1"/>
    </source>
</evidence>
<dbReference type="EMBL" id="CP015060">
    <property type="protein sequence ID" value="QGN17807.1"/>
    <property type="molecule type" value="Genomic_DNA"/>
</dbReference>
<feature type="domain" description="Amino acid transporter transmembrane" evidence="9">
    <location>
        <begin position="307"/>
        <end position="723"/>
    </location>
</feature>
<reference evidence="10 11" key="1">
    <citation type="submission" date="2016-03" db="EMBL/GenBank/DDBJ databases">
        <title>How can Kluyveromyces marxianus grow so fast - potential evolutionary course in Saccharomyces Complex revealed by comparative genomics.</title>
        <authorList>
            <person name="Mo W."/>
            <person name="Lu W."/>
            <person name="Yang X."/>
            <person name="Qi J."/>
            <person name="Lv H."/>
        </authorList>
    </citation>
    <scope>NUCLEOTIDE SEQUENCE [LARGE SCALE GENOMIC DNA]</scope>
    <source>
        <strain evidence="10 11">FIM1</strain>
    </source>
</reference>
<feature type="transmembrane region" description="Helical" evidence="8">
    <location>
        <begin position="527"/>
        <end position="551"/>
    </location>
</feature>
<keyword evidence="6 8" id="KW-0472">Membrane</keyword>
<feature type="compositionally biased region" description="Low complexity" evidence="7">
    <location>
        <begin position="224"/>
        <end position="233"/>
    </location>
</feature>
<feature type="transmembrane region" description="Helical" evidence="8">
    <location>
        <begin position="454"/>
        <end position="475"/>
    </location>
</feature>
<sequence length="724" mass="80624">MANPVDNRNVGDSSGILIPAADKRRRQSMMLLSESAKSRRSMASRSKSVAVGGSPPLGKSTDSRTFIDVGSPSFKLPNVEKEAEIIHSLKQNYLRDNFTKSNSFSQLSKKSHSSVTGESDIPSETEVSIPEHDTNLNTEGGDMIRDFYKLTSPLEQSVKKGKNKSADDLSFADAHRRKGSTASALNVPGGFRREYIVQKIRNEMPKMNGNNDLSSHNTTPSYGSVISSNNNESQSISGEKVPFLTRNFLEFLYVYGHFAGETFNDDFAVGEDDDAFGDDVDRPLLNRAGMEDYGFPKSPAARPSQVKTTTFKAFLLMLKSFIGTGVLFLPSAFANGGLTFSIIMLSFFGVYSYWCYYILIKSKVATGVSSFGDIGTKLYGPWMRYTILASLILTQLGFSAAYVVFTSKNLLAFFDNVFRLPNLRIEHFLVLQTIIFIPLAFIRNVSKLSLTSLLANFFTMAGLMIIVFFIFKHLVFDLNLHPAEGIVYGFNPSKWSLFIGTAIFAFEGIGLIIPVQDSMRKPEKFPMVLGLVIITATVLFISIATLGYLAYGKYIETVILLNLPQDNIFVNLVQFFYSLAILLSTPLQLFPAIGIIESKLIPKFKKTVSPTNSNEVQYYPNSGKLNWKVKWSKNFLRSIIVIFVIGLAYFGSAKLDVFVSFIGCFACIPLVYMYPPMLHLKSCSQPNFETNKTLQNKLMILLDYVLIIFGGISMLYTSYQCIMG</sequence>
<feature type="transmembrane region" description="Helical" evidence="8">
    <location>
        <begin position="698"/>
        <end position="719"/>
    </location>
</feature>
<evidence type="ECO:0000256" key="4">
    <source>
        <dbReference type="ARBA" id="ARBA00022692"/>
    </source>
</evidence>
<dbReference type="Proteomes" id="UP000422736">
    <property type="component" value="Chromosome 8"/>
</dbReference>
<dbReference type="InterPro" id="IPR013057">
    <property type="entry name" value="AA_transpt_TM"/>
</dbReference>
<dbReference type="Pfam" id="PF01490">
    <property type="entry name" value="Aa_trans"/>
    <property type="match status" value="1"/>
</dbReference>
<feature type="region of interest" description="Disordered" evidence="7">
    <location>
        <begin position="205"/>
        <end position="233"/>
    </location>
</feature>
<evidence type="ECO:0000256" key="1">
    <source>
        <dbReference type="ARBA" id="ARBA00004128"/>
    </source>
</evidence>
<feature type="transmembrane region" description="Helical" evidence="8">
    <location>
        <begin position="571"/>
        <end position="596"/>
    </location>
</feature>
<organism evidence="10 11">
    <name type="scientific">Kluyveromyces marxianus</name>
    <name type="common">Yeast</name>
    <name type="synonym">Candida kefyr</name>
    <dbReference type="NCBI Taxonomy" id="4911"/>
    <lineage>
        <taxon>Eukaryota</taxon>
        <taxon>Fungi</taxon>
        <taxon>Dikarya</taxon>
        <taxon>Ascomycota</taxon>
        <taxon>Saccharomycotina</taxon>
        <taxon>Saccharomycetes</taxon>
        <taxon>Saccharomycetales</taxon>
        <taxon>Saccharomycetaceae</taxon>
        <taxon>Kluyveromyces</taxon>
    </lineage>
</organism>
<feature type="compositionally biased region" description="Polar residues" evidence="7">
    <location>
        <begin position="208"/>
        <end position="222"/>
    </location>
</feature>